<gene>
    <name evidence="2" type="ORF">K6753_07060</name>
</gene>
<evidence type="ECO:0000256" key="1">
    <source>
        <dbReference type="SAM" id="Phobius"/>
    </source>
</evidence>
<keyword evidence="3" id="KW-1185">Reference proteome</keyword>
<evidence type="ECO:0000313" key="2">
    <source>
        <dbReference type="EMBL" id="MBZ4039290.1"/>
    </source>
</evidence>
<organism evidence="2 3">
    <name type="scientific">Novilysobacter selenitireducens</name>
    <dbReference type="NCBI Taxonomy" id="2872639"/>
    <lineage>
        <taxon>Bacteria</taxon>
        <taxon>Pseudomonadati</taxon>
        <taxon>Pseudomonadota</taxon>
        <taxon>Gammaproteobacteria</taxon>
        <taxon>Lysobacterales</taxon>
        <taxon>Lysobacteraceae</taxon>
        <taxon>Novilysobacter</taxon>
    </lineage>
</organism>
<protein>
    <recommendedName>
        <fullName evidence="4">DUF3618 domain-containing protein</fullName>
    </recommendedName>
</protein>
<evidence type="ECO:0008006" key="4">
    <source>
        <dbReference type="Google" id="ProtNLM"/>
    </source>
</evidence>
<keyword evidence="1" id="KW-1133">Transmembrane helix</keyword>
<reference evidence="2 3" key="1">
    <citation type="submission" date="2021-09" db="EMBL/GenBank/DDBJ databases">
        <title>Lysobacter sp. 13A isolated from the river sediment.</title>
        <authorList>
            <person name="Liu H."/>
            <person name="Li S."/>
            <person name="Mao S."/>
        </authorList>
    </citation>
    <scope>NUCLEOTIDE SEQUENCE [LARGE SCALE GENOMIC DNA]</scope>
    <source>
        <strain evidence="2 3">13A</strain>
    </source>
</reference>
<proteinExistence type="predicted"/>
<name>A0ABS7T5Y4_9GAMM</name>
<keyword evidence="1" id="KW-0812">Transmembrane</keyword>
<keyword evidence="1" id="KW-0472">Membrane</keyword>
<sequence>MTATTRRIKRVLDHTVDDASAAAAHAARSAERAARHLAEQVGEGTDLARERLHDAADATGMQVRRAGRHAAHVARRHPWWTVGLGVAALAVVAAAALRSSARHR</sequence>
<dbReference type="Proteomes" id="UP001430954">
    <property type="component" value="Unassembled WGS sequence"/>
</dbReference>
<feature type="transmembrane region" description="Helical" evidence="1">
    <location>
        <begin position="79"/>
        <end position="97"/>
    </location>
</feature>
<comment type="caution">
    <text evidence="2">The sequence shown here is derived from an EMBL/GenBank/DDBJ whole genome shotgun (WGS) entry which is preliminary data.</text>
</comment>
<accession>A0ABS7T5Y4</accession>
<dbReference type="RefSeq" id="WP_223675657.1">
    <property type="nucleotide sequence ID" value="NZ_JAINZW010000002.1"/>
</dbReference>
<evidence type="ECO:0000313" key="3">
    <source>
        <dbReference type="Proteomes" id="UP001430954"/>
    </source>
</evidence>
<dbReference type="EMBL" id="JAINZW010000002">
    <property type="protein sequence ID" value="MBZ4039290.1"/>
    <property type="molecule type" value="Genomic_DNA"/>
</dbReference>